<keyword evidence="8 17" id="KW-0378">Hydrolase</keyword>
<dbReference type="GO" id="GO:0046872">
    <property type="term" value="F:metal ion binding"/>
    <property type="evidence" value="ECO:0007669"/>
    <property type="project" value="UniProtKB-KW"/>
</dbReference>
<evidence type="ECO:0000256" key="2">
    <source>
        <dbReference type="ARBA" id="ARBA00004167"/>
    </source>
</evidence>
<dbReference type="PANTHER" id="PTHR10903:SF135">
    <property type="entry name" value="TRANSLOCASE OF CHLOROPLAST 120, CHLOROPLASTIC-RELATED"/>
    <property type="match status" value="1"/>
</dbReference>
<reference evidence="17" key="2">
    <citation type="journal article" date="2020" name="Nat. Commun.">
        <title>Large-scale genome sequencing of mycorrhizal fungi provides insights into the early evolution of symbiotic traits.</title>
        <authorList>
            <person name="Miyauchi S."/>
            <person name="Kiss E."/>
            <person name="Kuo A."/>
            <person name="Drula E."/>
            <person name="Kohler A."/>
            <person name="Sanchez-Garcia M."/>
            <person name="Morin E."/>
            <person name="Andreopoulos B."/>
            <person name="Barry K.W."/>
            <person name="Bonito G."/>
            <person name="Buee M."/>
            <person name="Carver A."/>
            <person name="Chen C."/>
            <person name="Cichocki N."/>
            <person name="Clum A."/>
            <person name="Culley D."/>
            <person name="Crous P.W."/>
            <person name="Fauchery L."/>
            <person name="Girlanda M."/>
            <person name="Hayes R.D."/>
            <person name="Keri Z."/>
            <person name="LaButti K."/>
            <person name="Lipzen A."/>
            <person name="Lombard V."/>
            <person name="Magnuson J."/>
            <person name="Maillard F."/>
            <person name="Murat C."/>
            <person name="Nolan M."/>
            <person name="Ohm R.A."/>
            <person name="Pangilinan J."/>
            <person name="Pereira M.F."/>
            <person name="Perotto S."/>
            <person name="Peter M."/>
            <person name="Pfister S."/>
            <person name="Riley R."/>
            <person name="Sitrit Y."/>
            <person name="Stielow J.B."/>
            <person name="Szollosi G."/>
            <person name="Zifcakova L."/>
            <person name="Stursova M."/>
            <person name="Spatafora J.W."/>
            <person name="Tedersoo L."/>
            <person name="Vaario L.M."/>
            <person name="Yamada A."/>
            <person name="Yan M."/>
            <person name="Wang P."/>
            <person name="Xu J."/>
            <person name="Bruns T."/>
            <person name="Baldrian P."/>
            <person name="Vilgalys R."/>
            <person name="Dunand C."/>
            <person name="Henrissat B."/>
            <person name="Grigoriev I.V."/>
            <person name="Hibbett D."/>
            <person name="Nagy L.G."/>
            <person name="Martin F.M."/>
        </authorList>
    </citation>
    <scope>NUCLEOTIDE SEQUENCE</scope>
    <source>
        <strain evidence="17">BED1</strain>
    </source>
</reference>
<evidence type="ECO:0000256" key="7">
    <source>
        <dbReference type="ARBA" id="ARBA00022723"/>
    </source>
</evidence>
<evidence type="ECO:0000256" key="4">
    <source>
        <dbReference type="ARBA" id="ARBA00022528"/>
    </source>
</evidence>
<dbReference type="GO" id="GO:0016020">
    <property type="term" value="C:membrane"/>
    <property type="evidence" value="ECO:0007669"/>
    <property type="project" value="UniProtKB-SubCell"/>
</dbReference>
<dbReference type="PANTHER" id="PTHR10903">
    <property type="entry name" value="GTPASE, IMAP FAMILY MEMBER-RELATED"/>
    <property type="match status" value="1"/>
</dbReference>
<evidence type="ECO:0000256" key="6">
    <source>
        <dbReference type="ARBA" id="ARBA00022692"/>
    </source>
</evidence>
<evidence type="ECO:0000313" key="17">
    <source>
        <dbReference type="EMBL" id="KAF8438392.1"/>
    </source>
</evidence>
<dbReference type="Pfam" id="PF01926">
    <property type="entry name" value="MMR_HSR1"/>
    <property type="match status" value="2"/>
</dbReference>
<comment type="cofactor">
    <cofactor evidence="1">
        <name>Mg(2+)</name>
        <dbReference type="ChEBI" id="CHEBI:18420"/>
    </cofactor>
</comment>
<proteinExistence type="predicted"/>
<comment type="subcellular location">
    <subcellularLocation>
        <location evidence="2">Membrane</location>
        <topology evidence="2">Single-pass membrane protein</topology>
    </subcellularLocation>
    <subcellularLocation>
        <location evidence="14">Plastid</location>
        <location evidence="14">Chloroplast outer membrane</location>
    </subcellularLocation>
</comment>
<dbReference type="Proteomes" id="UP001194468">
    <property type="component" value="Unassembled WGS sequence"/>
</dbReference>
<evidence type="ECO:0000256" key="1">
    <source>
        <dbReference type="ARBA" id="ARBA00001946"/>
    </source>
</evidence>
<keyword evidence="18" id="KW-1185">Reference proteome</keyword>
<evidence type="ECO:0000313" key="18">
    <source>
        <dbReference type="Proteomes" id="UP001194468"/>
    </source>
</evidence>
<organism evidence="17 18">
    <name type="scientific">Boletus edulis BED1</name>
    <dbReference type="NCBI Taxonomy" id="1328754"/>
    <lineage>
        <taxon>Eukaryota</taxon>
        <taxon>Fungi</taxon>
        <taxon>Dikarya</taxon>
        <taxon>Basidiomycota</taxon>
        <taxon>Agaricomycotina</taxon>
        <taxon>Agaricomycetes</taxon>
        <taxon>Agaricomycetidae</taxon>
        <taxon>Boletales</taxon>
        <taxon>Boletineae</taxon>
        <taxon>Boletaceae</taxon>
        <taxon>Boletoideae</taxon>
        <taxon>Boletus</taxon>
    </lineage>
</organism>
<feature type="domain" description="G" evidence="16">
    <location>
        <begin position="367"/>
        <end position="459"/>
    </location>
</feature>
<evidence type="ECO:0000256" key="5">
    <source>
        <dbReference type="ARBA" id="ARBA00022640"/>
    </source>
</evidence>
<feature type="region of interest" description="Disordered" evidence="15">
    <location>
        <begin position="28"/>
        <end position="58"/>
    </location>
</feature>
<dbReference type="InterPro" id="IPR045058">
    <property type="entry name" value="GIMA/IAN/Toc"/>
</dbReference>
<keyword evidence="12" id="KW-1133">Transmembrane helix</keyword>
<evidence type="ECO:0000256" key="13">
    <source>
        <dbReference type="ARBA" id="ARBA00023136"/>
    </source>
</evidence>
<evidence type="ECO:0000256" key="14">
    <source>
        <dbReference type="ARBA" id="ARBA00024013"/>
    </source>
</evidence>
<evidence type="ECO:0000256" key="11">
    <source>
        <dbReference type="ARBA" id="ARBA00022927"/>
    </source>
</evidence>
<keyword evidence="3" id="KW-0813">Transport</keyword>
<evidence type="ECO:0000256" key="9">
    <source>
        <dbReference type="ARBA" id="ARBA00022805"/>
    </source>
</evidence>
<name>A0AAD4BSB3_BOLED</name>
<evidence type="ECO:0000256" key="12">
    <source>
        <dbReference type="ARBA" id="ARBA00022989"/>
    </source>
</evidence>
<keyword evidence="6" id="KW-0812">Transmembrane</keyword>
<protein>
    <submittedName>
        <fullName evidence="17">P-loop containing nucleoside triphosphate hydrolase protein</fullName>
    </submittedName>
</protein>
<keyword evidence="7" id="KW-0479">Metal-binding</keyword>
<keyword evidence="9" id="KW-1002">Plastid outer membrane</keyword>
<evidence type="ECO:0000256" key="10">
    <source>
        <dbReference type="ARBA" id="ARBA00022842"/>
    </source>
</evidence>
<reference evidence="17" key="1">
    <citation type="submission" date="2019-10" db="EMBL/GenBank/DDBJ databases">
        <authorList>
            <consortium name="DOE Joint Genome Institute"/>
            <person name="Kuo A."/>
            <person name="Miyauchi S."/>
            <person name="Kiss E."/>
            <person name="Drula E."/>
            <person name="Kohler A."/>
            <person name="Sanchez-Garcia M."/>
            <person name="Andreopoulos B."/>
            <person name="Barry K.W."/>
            <person name="Bonito G."/>
            <person name="Buee M."/>
            <person name="Carver A."/>
            <person name="Chen C."/>
            <person name="Cichocki N."/>
            <person name="Clum A."/>
            <person name="Culley D."/>
            <person name="Crous P.W."/>
            <person name="Fauchery L."/>
            <person name="Girlanda M."/>
            <person name="Hayes R."/>
            <person name="Keri Z."/>
            <person name="LaButti K."/>
            <person name="Lipzen A."/>
            <person name="Lombard V."/>
            <person name="Magnuson J."/>
            <person name="Maillard F."/>
            <person name="Morin E."/>
            <person name="Murat C."/>
            <person name="Nolan M."/>
            <person name="Ohm R."/>
            <person name="Pangilinan J."/>
            <person name="Pereira M."/>
            <person name="Perotto S."/>
            <person name="Peter M."/>
            <person name="Riley R."/>
            <person name="Sitrit Y."/>
            <person name="Stielow B."/>
            <person name="Szollosi G."/>
            <person name="Zifcakova L."/>
            <person name="Stursova M."/>
            <person name="Spatafora J.W."/>
            <person name="Tedersoo L."/>
            <person name="Vaario L.-M."/>
            <person name="Yamada A."/>
            <person name="Yan M."/>
            <person name="Wang P."/>
            <person name="Xu J."/>
            <person name="Bruns T."/>
            <person name="Baldrian P."/>
            <person name="Vilgalys R."/>
            <person name="Henrissat B."/>
            <person name="Grigoriev I.V."/>
            <person name="Hibbett D."/>
            <person name="Nagy L.G."/>
            <person name="Martin F.M."/>
        </authorList>
    </citation>
    <scope>NUCLEOTIDE SEQUENCE</scope>
    <source>
        <strain evidence="17">BED1</strain>
    </source>
</reference>
<dbReference type="GO" id="GO:0005525">
    <property type="term" value="F:GTP binding"/>
    <property type="evidence" value="ECO:0007669"/>
    <property type="project" value="InterPro"/>
</dbReference>
<dbReference type="CDD" id="cd00882">
    <property type="entry name" value="Ras_like_GTPase"/>
    <property type="match status" value="2"/>
</dbReference>
<dbReference type="SUPFAM" id="SSF52540">
    <property type="entry name" value="P-loop containing nucleoside triphosphate hydrolases"/>
    <property type="match status" value="2"/>
</dbReference>
<keyword evidence="13" id="KW-0472">Membrane</keyword>
<keyword evidence="4" id="KW-0150">Chloroplast</keyword>
<evidence type="ECO:0000256" key="15">
    <source>
        <dbReference type="SAM" id="MobiDB-lite"/>
    </source>
</evidence>
<gene>
    <name evidence="17" type="ORF">L210DRAFT_3761337</name>
</gene>
<sequence>MVSDESLTPNISPCLTIISESPLLPAASHVTSSSHQHPPNLPGSSVPDNDAVCGAQSNNRHHSIDVDDIVIAVMGITRSGKSTFINQAAGRMEIMINNDLQSQTRAVRPVRCLHPDGRRNVVLVDTPGFDDTYLSDAQILRIITHWLKETYENNIKLSGLLYLHRISDNRMAGASVKDLAVFKDLCGKNNLKNVILVTTMWDEVEDQSVGSKREKHLLSVFWKDMIRRGSCTRRFQGTHESAWEIIDRLDLGTSGQRRTPLQIQQEMVDRGLPFHETIAAKTLHCSPSHLVGKAKTSTSKPATGISRVNSYPRLAAASPPLQVTRVASSSYQHPPNPPISCIPDNVTVLDAQSSNHHSSFDEDDIVIAVMGLTRAGKTSFANTAAGKMDIVISNNTVSQTQAVQPVRCGHPDGRRNVVLVDTPGFDDKYRSDTDVLRTIANWLEQTYRNNIKLSGLLYLHRISDVRMAGTPLRNLSVFKYLCGDGNLKNIVLVTTMWDEVKDQSVGSRMEDELLSVFWKDMTRLGSRTCRFQGTRESAWEIINCLDLESSGQGRTPLRIPQEKVDCGLQLHETTASKKTFLRYLIQLAAEARKVWTKLRNKNRRKTRPRVPSVGLHRASSRSSTIKSEAAWSVASPTSTSRIASPTGSTFSGCSINDRQDTLLATIRILGLTHQMADVANIPILRGIIRTALRVAQLIQDMGGTHHAIIQVIESSGWLLNEVTQYAMRSELSRDMKRTLNSFQRELNNLQRVVIKIVARSRIAGILLYDADIQVITTCTASIKAVYDKLGIQLSMENRRAIARLESQLTALWESTALRQCECGMSVVPPGEAQEDGRPSASTSQSL</sequence>
<keyword evidence="11" id="KW-0653">Protein transport</keyword>
<dbReference type="InterPro" id="IPR006073">
    <property type="entry name" value="GTP-bd"/>
</dbReference>
<dbReference type="EMBL" id="WHUW01000016">
    <property type="protein sequence ID" value="KAF8438392.1"/>
    <property type="molecule type" value="Genomic_DNA"/>
</dbReference>
<dbReference type="AlphaFoldDB" id="A0AAD4BSB3"/>
<evidence type="ECO:0000256" key="8">
    <source>
        <dbReference type="ARBA" id="ARBA00022801"/>
    </source>
</evidence>
<dbReference type="GO" id="GO:0016787">
    <property type="term" value="F:hydrolase activity"/>
    <property type="evidence" value="ECO:0007669"/>
    <property type="project" value="UniProtKB-KW"/>
</dbReference>
<dbReference type="InterPro" id="IPR027417">
    <property type="entry name" value="P-loop_NTPase"/>
</dbReference>
<feature type="compositionally biased region" description="Polar residues" evidence="15">
    <location>
        <begin position="29"/>
        <end position="47"/>
    </location>
</feature>
<feature type="domain" description="G" evidence="16">
    <location>
        <begin position="71"/>
        <end position="170"/>
    </location>
</feature>
<keyword evidence="5" id="KW-0934">Plastid</keyword>
<accession>A0AAD4BSB3</accession>
<evidence type="ECO:0000259" key="16">
    <source>
        <dbReference type="Pfam" id="PF01926"/>
    </source>
</evidence>
<evidence type="ECO:0000256" key="3">
    <source>
        <dbReference type="ARBA" id="ARBA00022448"/>
    </source>
</evidence>
<comment type="caution">
    <text evidence="17">The sequence shown here is derived from an EMBL/GenBank/DDBJ whole genome shotgun (WGS) entry which is preliminary data.</text>
</comment>
<dbReference type="Gene3D" id="3.40.50.300">
    <property type="entry name" value="P-loop containing nucleotide triphosphate hydrolases"/>
    <property type="match status" value="2"/>
</dbReference>
<dbReference type="GO" id="GO:0015031">
    <property type="term" value="P:protein transport"/>
    <property type="evidence" value="ECO:0007669"/>
    <property type="project" value="UniProtKB-KW"/>
</dbReference>
<keyword evidence="10" id="KW-0460">Magnesium</keyword>